<sequence>MAKATAPGADAEEHVRKQALVVSEARGKGGDILRQLLEILAKLSLASSTELRDACGVNCITLLILADQAATQAGRRARQNYHAEIQRRKQAGEDLAFSGPPLPLVQVWRSMIQAMDSDPQCPAECRK</sequence>
<keyword evidence="2" id="KW-1185">Reference proteome</keyword>
<name>A0ABN9TXM4_9DINO</name>
<gene>
    <name evidence="1" type="ORF">PCOR1329_LOCUS43110</name>
</gene>
<accession>A0ABN9TXM4</accession>
<dbReference type="EMBL" id="CAUYUJ010015179">
    <property type="protein sequence ID" value="CAK0850811.1"/>
    <property type="molecule type" value="Genomic_DNA"/>
</dbReference>
<protein>
    <submittedName>
        <fullName evidence="1">Uncharacterized protein</fullName>
    </submittedName>
</protein>
<organism evidence="1 2">
    <name type="scientific">Prorocentrum cordatum</name>
    <dbReference type="NCBI Taxonomy" id="2364126"/>
    <lineage>
        <taxon>Eukaryota</taxon>
        <taxon>Sar</taxon>
        <taxon>Alveolata</taxon>
        <taxon>Dinophyceae</taxon>
        <taxon>Prorocentrales</taxon>
        <taxon>Prorocentraceae</taxon>
        <taxon>Prorocentrum</taxon>
    </lineage>
</organism>
<evidence type="ECO:0000313" key="1">
    <source>
        <dbReference type="EMBL" id="CAK0850811.1"/>
    </source>
</evidence>
<evidence type="ECO:0000313" key="2">
    <source>
        <dbReference type="Proteomes" id="UP001189429"/>
    </source>
</evidence>
<dbReference type="Proteomes" id="UP001189429">
    <property type="component" value="Unassembled WGS sequence"/>
</dbReference>
<proteinExistence type="predicted"/>
<comment type="caution">
    <text evidence="1">The sequence shown here is derived from an EMBL/GenBank/DDBJ whole genome shotgun (WGS) entry which is preliminary data.</text>
</comment>
<reference evidence="1" key="1">
    <citation type="submission" date="2023-10" db="EMBL/GenBank/DDBJ databases">
        <authorList>
            <person name="Chen Y."/>
            <person name="Shah S."/>
            <person name="Dougan E. K."/>
            <person name="Thang M."/>
            <person name="Chan C."/>
        </authorList>
    </citation>
    <scope>NUCLEOTIDE SEQUENCE [LARGE SCALE GENOMIC DNA]</scope>
</reference>